<dbReference type="AlphaFoldDB" id="A0A245ZIU1"/>
<comment type="caution">
    <text evidence="2">The sequence shown here is derived from an EMBL/GenBank/DDBJ whole genome shotgun (WGS) entry which is preliminary data.</text>
</comment>
<keyword evidence="3" id="KW-1185">Reference proteome</keyword>
<gene>
    <name evidence="2" type="ORF">SPMU_20780</name>
</gene>
<reference evidence="2 3" key="1">
    <citation type="submission" date="2017-03" db="EMBL/GenBank/DDBJ databases">
        <title>Genome sequence of Sphingomonas mucosissima DSM 17494.</title>
        <authorList>
            <person name="Poehlein A."/>
            <person name="Wuebbeler J.H."/>
            <person name="Steinbuechel A."/>
            <person name="Daniel R."/>
        </authorList>
    </citation>
    <scope>NUCLEOTIDE SEQUENCE [LARGE SCALE GENOMIC DNA]</scope>
    <source>
        <strain evidence="2 3">DSM 17494</strain>
    </source>
</reference>
<keyword evidence="1" id="KW-0732">Signal</keyword>
<name>A0A245ZIU1_9SPHN</name>
<evidence type="ECO:0000256" key="1">
    <source>
        <dbReference type="SAM" id="SignalP"/>
    </source>
</evidence>
<organism evidence="2 3">
    <name type="scientific">Sphingomonas mucosissima</name>
    <dbReference type="NCBI Taxonomy" id="370959"/>
    <lineage>
        <taxon>Bacteria</taxon>
        <taxon>Pseudomonadati</taxon>
        <taxon>Pseudomonadota</taxon>
        <taxon>Alphaproteobacteria</taxon>
        <taxon>Sphingomonadales</taxon>
        <taxon>Sphingomonadaceae</taxon>
        <taxon>Sphingomonas</taxon>
    </lineage>
</organism>
<evidence type="ECO:0000313" key="3">
    <source>
        <dbReference type="Proteomes" id="UP000197783"/>
    </source>
</evidence>
<accession>A0A245ZIU1</accession>
<protein>
    <submittedName>
        <fullName evidence="2">Uncharacterized protein</fullName>
    </submittedName>
</protein>
<dbReference type="Proteomes" id="UP000197783">
    <property type="component" value="Unassembled WGS sequence"/>
</dbReference>
<dbReference type="EMBL" id="NBBJ01000003">
    <property type="protein sequence ID" value="OWK29658.1"/>
    <property type="molecule type" value="Genomic_DNA"/>
</dbReference>
<feature type="signal peptide" evidence="1">
    <location>
        <begin position="1"/>
        <end position="25"/>
    </location>
</feature>
<evidence type="ECO:0000313" key="2">
    <source>
        <dbReference type="EMBL" id="OWK29658.1"/>
    </source>
</evidence>
<proteinExistence type="predicted"/>
<sequence>MMGTILISFALAAAAGAAAMSTANAAGDRKPGPYAREQMQIEKELSRLKPQAAVDCIDTRFRNVSLRAVGNKLVYRESRNRIFVSETAGGCENVARGDALVTRQFGPRLCRGDIATTVDRAARFETGSCAIGPFTPYTAG</sequence>
<feature type="chain" id="PRO_5012173492" evidence="1">
    <location>
        <begin position="26"/>
        <end position="140"/>
    </location>
</feature>